<accession>A0ABV2QKD9</accession>
<dbReference type="InterPro" id="IPR006626">
    <property type="entry name" value="PbH1"/>
</dbReference>
<feature type="signal peptide" evidence="1">
    <location>
        <begin position="1"/>
        <end position="30"/>
    </location>
</feature>
<evidence type="ECO:0000256" key="1">
    <source>
        <dbReference type="SAM" id="SignalP"/>
    </source>
</evidence>
<dbReference type="Pfam" id="PF13229">
    <property type="entry name" value="Beta_helix"/>
    <property type="match status" value="1"/>
</dbReference>
<dbReference type="InterPro" id="IPR012334">
    <property type="entry name" value="Pectin_lyas_fold"/>
</dbReference>
<organism evidence="3 4">
    <name type="scientific">Conyzicola nivalis</name>
    <dbReference type="NCBI Taxonomy" id="1477021"/>
    <lineage>
        <taxon>Bacteria</taxon>
        <taxon>Bacillati</taxon>
        <taxon>Actinomycetota</taxon>
        <taxon>Actinomycetes</taxon>
        <taxon>Micrococcales</taxon>
        <taxon>Microbacteriaceae</taxon>
        <taxon>Conyzicola</taxon>
    </lineage>
</organism>
<feature type="domain" description="Right handed beta helix" evidence="2">
    <location>
        <begin position="106"/>
        <end position="254"/>
    </location>
</feature>
<gene>
    <name evidence="3" type="ORF">ABIE21_001004</name>
</gene>
<evidence type="ECO:0000259" key="2">
    <source>
        <dbReference type="Pfam" id="PF13229"/>
    </source>
</evidence>
<feature type="chain" id="PRO_5045964514" description="Right handed beta helix domain-containing protein" evidence="1">
    <location>
        <begin position="31"/>
        <end position="328"/>
    </location>
</feature>
<sequence length="328" mass="32289">MNTSLSLRRGVLSFAAAIVAAGALSVAVGAAPAAAAAVTTVSTASELKSALASASAGDTIRLDDGVYRGKFAASADGTAAAPITLVGGRAAVLTTGSTSSGYALAISGDHWNLSGFTVSVAKKGIVLDHSSGSRLDGLDIGSVGQEAVHVRSDSRDVVVANSAIHDTGLDSPEYGEGVYVGSAKSNWASITGSASRPDRSDGVTISGNTFTNTSAEGVDIKEGTTAGAVISNVFVNAGFSGVNYADSWVDVKGNGYLVQGNSGTTAVTDAFQVHVALDGWGNGNVFKGNGAVTGVPGYEVNVHNAAAGTVVECAPTGASGGLSNVACG</sequence>
<name>A0ABV2QKD9_9MICO</name>
<keyword evidence="4" id="KW-1185">Reference proteome</keyword>
<comment type="caution">
    <text evidence="3">The sequence shown here is derived from an EMBL/GenBank/DDBJ whole genome shotgun (WGS) entry which is preliminary data.</text>
</comment>
<dbReference type="InterPro" id="IPR011050">
    <property type="entry name" value="Pectin_lyase_fold/virulence"/>
</dbReference>
<dbReference type="PROSITE" id="PS51318">
    <property type="entry name" value="TAT"/>
    <property type="match status" value="1"/>
</dbReference>
<keyword evidence="1" id="KW-0732">Signal</keyword>
<protein>
    <recommendedName>
        <fullName evidence="2">Right handed beta helix domain-containing protein</fullName>
    </recommendedName>
</protein>
<proteinExistence type="predicted"/>
<dbReference type="Proteomes" id="UP001549257">
    <property type="component" value="Unassembled WGS sequence"/>
</dbReference>
<dbReference type="SUPFAM" id="SSF51126">
    <property type="entry name" value="Pectin lyase-like"/>
    <property type="match status" value="1"/>
</dbReference>
<dbReference type="RefSeq" id="WP_354023682.1">
    <property type="nucleotide sequence ID" value="NZ_JBEPSJ010000001.1"/>
</dbReference>
<reference evidence="3 4" key="1">
    <citation type="submission" date="2024-06" db="EMBL/GenBank/DDBJ databases">
        <title>Sorghum-associated microbial communities from plants grown in Nebraska, USA.</title>
        <authorList>
            <person name="Schachtman D."/>
        </authorList>
    </citation>
    <scope>NUCLEOTIDE SEQUENCE [LARGE SCALE GENOMIC DNA]</scope>
    <source>
        <strain evidence="3 4">2857</strain>
    </source>
</reference>
<evidence type="ECO:0000313" key="3">
    <source>
        <dbReference type="EMBL" id="MET4581514.1"/>
    </source>
</evidence>
<evidence type="ECO:0000313" key="4">
    <source>
        <dbReference type="Proteomes" id="UP001549257"/>
    </source>
</evidence>
<dbReference type="InterPro" id="IPR039448">
    <property type="entry name" value="Beta_helix"/>
</dbReference>
<dbReference type="EMBL" id="JBEPSJ010000001">
    <property type="protein sequence ID" value="MET4581514.1"/>
    <property type="molecule type" value="Genomic_DNA"/>
</dbReference>
<dbReference type="InterPro" id="IPR006311">
    <property type="entry name" value="TAT_signal"/>
</dbReference>
<dbReference type="SMART" id="SM00710">
    <property type="entry name" value="PbH1"/>
    <property type="match status" value="4"/>
</dbReference>
<dbReference type="Gene3D" id="2.160.20.10">
    <property type="entry name" value="Single-stranded right-handed beta-helix, Pectin lyase-like"/>
    <property type="match status" value="1"/>
</dbReference>